<dbReference type="Proteomes" id="UP000019678">
    <property type="component" value="Unassembled WGS sequence"/>
</dbReference>
<evidence type="ECO:0000313" key="5">
    <source>
        <dbReference type="EMBL" id="EYF01093.1"/>
    </source>
</evidence>
<feature type="region of interest" description="Disordered" evidence="2">
    <location>
        <begin position="380"/>
        <end position="402"/>
    </location>
</feature>
<dbReference type="EMBL" id="ASRX01000089">
    <property type="protein sequence ID" value="EYF01093.1"/>
    <property type="molecule type" value="Genomic_DNA"/>
</dbReference>
<dbReference type="InterPro" id="IPR006531">
    <property type="entry name" value="Gp5/Vgr_OB"/>
</dbReference>
<dbReference type="SUPFAM" id="SSF69349">
    <property type="entry name" value="Phage fibre proteins"/>
    <property type="match status" value="1"/>
</dbReference>
<sequence length="806" mass="85911">MSSDSRPPRAPDTSDDDAIDTPRRPDAGGGDAVARLSPRSAGGLLGLAELAQPRGGPRSAEDAGSNEDASGTARDLRGDVQQAMRSLGAAMDEAFSAAVRATQPSGVDGAGGGAGGSAGDAEATLEAQIASDDTLTVHQFSVHERISSLFNVTLIVHCKNPDISFEGVVGQDASFTLSSGSHTRTWAGICNHIQQLRAEEDGESTYELSIVPSLWELTQRRNHRMFQQESELDIVKKLLGEWSIPFEEKITGSYKPRKYRVQYGESDFAFICRMLEDVGISFYFSPSGGSTLVLSDAPQSNPSRGAIWFHDDTSTAAGKEHVTGVRVGQRTRPGRYTLRDHDYRRPPSYKLLKTAEDAKASSESKFERFHYVPGSFLFQSDKGEDTPVADDRGKTRADEKEGEALAQKRLEAKRATRQVCSFATNAHDLAPGVVMSMIDHPKSEVGAGKKLLVVESSLSGAQRGEWMQHCEAVSADAPYRPALGAPKPKTNGVESATVVGPPGEEIHCDEFGRVRVHFHWDRESQMNDKSSCWIHVSQPWSGAGYGGINLPRVGQEVIVDFLGGDPDRPIIVGRVYTNLQKVPYKLPDKKTQSGWKSNSTPGGGGYNEIMFDDAAGKELVNIQAQKDLTKLTKNNETEKTGVNRTISVGNNRAATIGAVDSTLVGKQHTVTIAQPAEPPPQIAPTGTAMSDRFISQTTGESVLTMNGPDVDLTVQGNISINAGANISMSAGANIKITAATNIETSAGVTITNTAGVTIITTGGSVVVVKAGDAVAVEAKVVQVKGDAVEITATGPVDINGEVIDLN</sequence>
<comment type="similarity">
    <text evidence="1">Belongs to the VgrG protein family.</text>
</comment>
<dbReference type="Gene3D" id="3.55.50.10">
    <property type="entry name" value="Baseplate protein-like domains"/>
    <property type="match status" value="1"/>
</dbReference>
<evidence type="ECO:0000313" key="6">
    <source>
        <dbReference type="Proteomes" id="UP000019678"/>
    </source>
</evidence>
<organism evidence="5 6">
    <name type="scientific">Chondromyces apiculatus DSM 436</name>
    <dbReference type="NCBI Taxonomy" id="1192034"/>
    <lineage>
        <taxon>Bacteria</taxon>
        <taxon>Pseudomonadati</taxon>
        <taxon>Myxococcota</taxon>
        <taxon>Polyangia</taxon>
        <taxon>Polyangiales</taxon>
        <taxon>Polyangiaceae</taxon>
        <taxon>Chondromyces</taxon>
    </lineage>
</organism>
<evidence type="ECO:0000259" key="4">
    <source>
        <dbReference type="Pfam" id="PF22178"/>
    </source>
</evidence>
<evidence type="ECO:0000256" key="2">
    <source>
        <dbReference type="SAM" id="MobiDB-lite"/>
    </source>
</evidence>
<protein>
    <submittedName>
        <fullName evidence="5">VgrG protein</fullName>
    </submittedName>
</protein>
<dbReference type="Pfam" id="PF05954">
    <property type="entry name" value="Phage_GPD"/>
    <property type="match status" value="1"/>
</dbReference>
<dbReference type="STRING" id="1192034.CAP_8651"/>
<name>A0A017SVV0_9BACT</name>
<dbReference type="NCBIfam" id="TIGR01646">
    <property type="entry name" value="vgr_GE"/>
    <property type="match status" value="1"/>
</dbReference>
<dbReference type="InterPro" id="IPR037026">
    <property type="entry name" value="Vgr_OB-fold_dom_sf"/>
</dbReference>
<dbReference type="eggNOG" id="COG3501">
    <property type="taxonomic scope" value="Bacteria"/>
</dbReference>
<dbReference type="Gene3D" id="4.10.220.110">
    <property type="match status" value="1"/>
</dbReference>
<dbReference type="SUPFAM" id="SSF69279">
    <property type="entry name" value="Phage tail proteins"/>
    <property type="match status" value="2"/>
</dbReference>
<evidence type="ECO:0000256" key="1">
    <source>
        <dbReference type="ARBA" id="ARBA00005558"/>
    </source>
</evidence>
<dbReference type="AlphaFoldDB" id="A0A017SVV0"/>
<dbReference type="RefSeq" id="WP_052376695.1">
    <property type="nucleotide sequence ID" value="NZ_ASRX01000089.1"/>
</dbReference>
<dbReference type="Pfam" id="PF04717">
    <property type="entry name" value="Phage_base_V"/>
    <property type="match status" value="1"/>
</dbReference>
<dbReference type="NCBIfam" id="TIGR03361">
    <property type="entry name" value="VI_Rhs_Vgr"/>
    <property type="match status" value="1"/>
</dbReference>
<dbReference type="Gene3D" id="2.30.110.50">
    <property type="match status" value="1"/>
</dbReference>
<dbReference type="Gene3D" id="2.40.50.230">
    <property type="entry name" value="Gp5 N-terminal domain"/>
    <property type="match status" value="1"/>
</dbReference>
<gene>
    <name evidence="5" type="ORF">CAP_8651</name>
</gene>
<dbReference type="InterPro" id="IPR054030">
    <property type="entry name" value="Gp5_Vgr_C"/>
</dbReference>
<evidence type="ECO:0000259" key="3">
    <source>
        <dbReference type="Pfam" id="PF04717"/>
    </source>
</evidence>
<feature type="region of interest" description="Disordered" evidence="2">
    <location>
        <begin position="1"/>
        <end position="74"/>
    </location>
</feature>
<feature type="compositionally biased region" description="Basic and acidic residues" evidence="2">
    <location>
        <begin position="381"/>
        <end position="402"/>
    </location>
</feature>
<dbReference type="SUPFAM" id="SSF69255">
    <property type="entry name" value="gp5 N-terminal domain-like"/>
    <property type="match status" value="1"/>
</dbReference>
<accession>A0A017SVV0</accession>
<proteinExistence type="inferred from homology"/>
<feature type="domain" description="Gp5/Type VI secretion system Vgr protein OB-fold" evidence="3">
    <location>
        <begin position="510"/>
        <end position="576"/>
    </location>
</feature>
<dbReference type="InterPro" id="IPR017847">
    <property type="entry name" value="T6SS_RhsGE_Vgr_subset"/>
</dbReference>
<reference evidence="5 6" key="1">
    <citation type="submission" date="2013-05" db="EMBL/GenBank/DDBJ databases">
        <title>Genome assembly of Chondromyces apiculatus DSM 436.</title>
        <authorList>
            <person name="Sharma G."/>
            <person name="Khatri I."/>
            <person name="Kaur C."/>
            <person name="Mayilraj S."/>
            <person name="Subramanian S."/>
        </authorList>
    </citation>
    <scope>NUCLEOTIDE SEQUENCE [LARGE SCALE GENOMIC DNA]</scope>
    <source>
        <strain evidence="5 6">DSM 436</strain>
    </source>
</reference>
<comment type="caution">
    <text evidence="5">The sequence shown here is derived from an EMBL/GenBank/DDBJ whole genome shotgun (WGS) entry which is preliminary data.</text>
</comment>
<feature type="domain" description="Gp5/Type VI secretion system Vgr C-terminal trimerisation" evidence="4">
    <location>
        <begin position="593"/>
        <end position="674"/>
    </location>
</feature>
<keyword evidence="6" id="KW-1185">Reference proteome</keyword>
<dbReference type="Pfam" id="PF22178">
    <property type="entry name" value="Gp5_trimer_C"/>
    <property type="match status" value="1"/>
</dbReference>
<dbReference type="InterPro" id="IPR006533">
    <property type="entry name" value="T6SS_Vgr_RhsGE"/>
</dbReference>